<reference evidence="4" key="1">
    <citation type="submission" date="2025-08" db="UniProtKB">
        <authorList>
            <consortium name="RefSeq"/>
        </authorList>
    </citation>
    <scope>IDENTIFICATION</scope>
</reference>
<keyword evidence="2" id="KW-0732">Signal</keyword>
<dbReference type="RefSeq" id="XP_015609205.1">
    <property type="nucleotide sequence ID" value="XM_015753719.2"/>
</dbReference>
<feature type="chain" id="PRO_5042602820" evidence="2">
    <location>
        <begin position="20"/>
        <end position="408"/>
    </location>
</feature>
<accession>A0AAJ7FUR2</accession>
<protein>
    <submittedName>
        <fullName evidence="4">Uncharacterized protein LOC107274504</fullName>
    </submittedName>
</protein>
<evidence type="ECO:0000256" key="2">
    <source>
        <dbReference type="SAM" id="SignalP"/>
    </source>
</evidence>
<feature type="signal peptide" evidence="2">
    <location>
        <begin position="1"/>
        <end position="19"/>
    </location>
</feature>
<proteinExistence type="predicted"/>
<evidence type="ECO:0000313" key="4">
    <source>
        <dbReference type="RefSeq" id="XP_015609205.1"/>
    </source>
</evidence>
<organism evidence="3 4">
    <name type="scientific">Cephus cinctus</name>
    <name type="common">Wheat stem sawfly</name>
    <dbReference type="NCBI Taxonomy" id="211228"/>
    <lineage>
        <taxon>Eukaryota</taxon>
        <taxon>Metazoa</taxon>
        <taxon>Ecdysozoa</taxon>
        <taxon>Arthropoda</taxon>
        <taxon>Hexapoda</taxon>
        <taxon>Insecta</taxon>
        <taxon>Pterygota</taxon>
        <taxon>Neoptera</taxon>
        <taxon>Endopterygota</taxon>
        <taxon>Hymenoptera</taxon>
        <taxon>Cephoidea</taxon>
        <taxon>Cephidae</taxon>
        <taxon>Cephus</taxon>
    </lineage>
</organism>
<name>A0AAJ7FUR2_CEPCN</name>
<dbReference type="Proteomes" id="UP000694920">
    <property type="component" value="Unplaced"/>
</dbReference>
<feature type="compositionally biased region" description="Low complexity" evidence="1">
    <location>
        <begin position="287"/>
        <end position="305"/>
    </location>
</feature>
<dbReference type="AlphaFoldDB" id="A0AAJ7FUR2"/>
<dbReference type="GeneID" id="107274504"/>
<evidence type="ECO:0000256" key="1">
    <source>
        <dbReference type="SAM" id="MobiDB-lite"/>
    </source>
</evidence>
<gene>
    <name evidence="4" type="primary">LOC107274504</name>
</gene>
<dbReference type="KEGG" id="ccin:107274504"/>
<feature type="region of interest" description="Disordered" evidence="1">
    <location>
        <begin position="280"/>
        <end position="307"/>
    </location>
</feature>
<evidence type="ECO:0000313" key="3">
    <source>
        <dbReference type="Proteomes" id="UP000694920"/>
    </source>
</evidence>
<keyword evidence="3" id="KW-1185">Reference proteome</keyword>
<sequence>MFLLISVFLFVDCLLEAGSQSVTKNSKILHESLPLPHNYISATLTPQYKIPIFLEKSEIGKSKTAVANFNDKDSKRQPKFLEKLALLAGLNVLATAPSANINTFTKIPRGQFFLNFGHSGWTPYFSAYYEPYSFIPYSYPSAYPSFPWHPFLEPSKVQSIAQLPLQNPITPPNYNLLPDKKPTDQETSEETYIAENKMLNKKKMENQERVEGMEAELRMKSATSEEMNIKKEETEDVILKTEATVVNEEARAGNIINTTTQKPVTIGLSTTTQMVQNNPGMNVPQVNTNQTNTNSTTMTNTTDMQNKTEDSGFPGYYGGTPQEIGNIGLTTDTSLPGYHGYSGINYNLPFDRPANFNPYDRYEIYSNPPSNTFSPGEQAPEYLNAIDFNRYTYAPDNPSVFNGFRPII</sequence>